<dbReference type="GO" id="GO:0005829">
    <property type="term" value="C:cytosol"/>
    <property type="evidence" value="ECO:0007669"/>
    <property type="project" value="TreeGrafter"/>
</dbReference>
<feature type="region of interest" description="Disordered" evidence="2">
    <location>
        <begin position="114"/>
        <end position="156"/>
    </location>
</feature>
<dbReference type="EMBL" id="JACBYR010000001">
    <property type="protein sequence ID" value="NYE83562.1"/>
    <property type="molecule type" value="Genomic_DNA"/>
</dbReference>
<dbReference type="CDD" id="cd00093">
    <property type="entry name" value="HTH_XRE"/>
    <property type="match status" value="1"/>
</dbReference>
<evidence type="ECO:0000313" key="5">
    <source>
        <dbReference type="Proteomes" id="UP000542125"/>
    </source>
</evidence>
<protein>
    <submittedName>
        <fullName evidence="4">Transcriptional regulator with XRE-family HTH domain</fullName>
    </submittedName>
</protein>
<evidence type="ECO:0000256" key="2">
    <source>
        <dbReference type="SAM" id="MobiDB-lite"/>
    </source>
</evidence>
<feature type="domain" description="HTH cro/C1-type" evidence="3">
    <location>
        <begin position="7"/>
        <end position="61"/>
    </location>
</feature>
<dbReference type="AlphaFoldDB" id="A0A7Y9IUY0"/>
<feature type="compositionally biased region" description="Basic residues" evidence="2">
    <location>
        <begin position="144"/>
        <end position="156"/>
    </location>
</feature>
<name>A0A7Y9IUY0_9BURK</name>
<dbReference type="InterPro" id="IPR050807">
    <property type="entry name" value="TransReg_Diox_bact_type"/>
</dbReference>
<comment type="caution">
    <text evidence="4">The sequence shown here is derived from an EMBL/GenBank/DDBJ whole genome shotgun (WGS) entry which is preliminary data.</text>
</comment>
<evidence type="ECO:0000256" key="1">
    <source>
        <dbReference type="ARBA" id="ARBA00023125"/>
    </source>
</evidence>
<dbReference type="GO" id="GO:0003677">
    <property type="term" value="F:DNA binding"/>
    <property type="evidence" value="ECO:0007669"/>
    <property type="project" value="UniProtKB-KW"/>
</dbReference>
<dbReference type="PROSITE" id="PS50943">
    <property type="entry name" value="HTH_CROC1"/>
    <property type="match status" value="1"/>
</dbReference>
<dbReference type="PANTHER" id="PTHR46797:SF1">
    <property type="entry name" value="METHYLPHOSPHONATE SYNTHASE"/>
    <property type="match status" value="1"/>
</dbReference>
<proteinExistence type="predicted"/>
<dbReference type="RefSeq" id="WP_179587314.1">
    <property type="nucleotide sequence ID" value="NZ_JACBYR010000001.1"/>
</dbReference>
<keyword evidence="5" id="KW-1185">Reference proteome</keyword>
<dbReference type="Gene3D" id="1.10.260.40">
    <property type="entry name" value="lambda repressor-like DNA-binding domains"/>
    <property type="match status" value="1"/>
</dbReference>
<feature type="compositionally biased region" description="Low complexity" evidence="2">
    <location>
        <begin position="125"/>
        <end position="139"/>
    </location>
</feature>
<dbReference type="InterPro" id="IPR001387">
    <property type="entry name" value="Cro/C1-type_HTH"/>
</dbReference>
<organism evidence="4 5">
    <name type="scientific">Pigmentiphaga litoralis</name>
    <dbReference type="NCBI Taxonomy" id="516702"/>
    <lineage>
        <taxon>Bacteria</taxon>
        <taxon>Pseudomonadati</taxon>
        <taxon>Pseudomonadota</taxon>
        <taxon>Betaproteobacteria</taxon>
        <taxon>Burkholderiales</taxon>
        <taxon>Alcaligenaceae</taxon>
        <taxon>Pigmentiphaga</taxon>
    </lineage>
</organism>
<gene>
    <name evidence="4" type="ORF">FHW18_002833</name>
</gene>
<keyword evidence="1" id="KW-0238">DNA-binding</keyword>
<dbReference type="SUPFAM" id="SSF47413">
    <property type="entry name" value="lambda repressor-like DNA-binding domains"/>
    <property type="match status" value="1"/>
</dbReference>
<accession>A0A7Y9IUY0</accession>
<evidence type="ECO:0000313" key="4">
    <source>
        <dbReference type="EMBL" id="NYE83562.1"/>
    </source>
</evidence>
<dbReference type="Proteomes" id="UP000542125">
    <property type="component" value="Unassembled WGS sequence"/>
</dbReference>
<dbReference type="SMART" id="SM00530">
    <property type="entry name" value="HTH_XRE"/>
    <property type="match status" value="1"/>
</dbReference>
<reference evidence="4 5" key="1">
    <citation type="submission" date="2020-07" db="EMBL/GenBank/DDBJ databases">
        <title>Genomic Encyclopedia of Type Strains, Phase IV (KMG-V): Genome sequencing to study the core and pangenomes of soil and plant-associated prokaryotes.</title>
        <authorList>
            <person name="Whitman W."/>
        </authorList>
    </citation>
    <scope>NUCLEOTIDE SEQUENCE [LARGE SCALE GENOMIC DNA]</scope>
    <source>
        <strain evidence="4 5">SAS40</strain>
    </source>
</reference>
<dbReference type="Pfam" id="PF01381">
    <property type="entry name" value="HTH_3"/>
    <property type="match status" value="1"/>
</dbReference>
<evidence type="ECO:0000259" key="3">
    <source>
        <dbReference type="PROSITE" id="PS50943"/>
    </source>
</evidence>
<dbReference type="PANTHER" id="PTHR46797">
    <property type="entry name" value="HTH-TYPE TRANSCRIPTIONAL REGULATOR"/>
    <property type="match status" value="1"/>
</dbReference>
<sequence>MHIGYAIRSTRERLGLTLEAVAMEAGFDAGNLSRMERGQQAVTVDRLIEVARALQVRVSDLFLLIEAPSTEAENQLRDSEVNRYDEEMQSLRRAYSGLDKQHRRIAVQMIRGLTKAQKTASQQNATGRRGAKKAASAATPPSPRKARSARPAKART</sequence>
<dbReference type="GO" id="GO:0003700">
    <property type="term" value="F:DNA-binding transcription factor activity"/>
    <property type="evidence" value="ECO:0007669"/>
    <property type="project" value="TreeGrafter"/>
</dbReference>
<dbReference type="InterPro" id="IPR010982">
    <property type="entry name" value="Lambda_DNA-bd_dom_sf"/>
</dbReference>